<proteinExistence type="predicted"/>
<feature type="transmembrane region" description="Helical" evidence="8">
    <location>
        <begin position="102"/>
        <end position="123"/>
    </location>
</feature>
<dbReference type="STRING" id="6832.A0A553PLF7"/>
<accession>A0A553PLF7</accession>
<evidence type="ECO:0000256" key="3">
    <source>
        <dbReference type="ARBA" id="ARBA00022475"/>
    </source>
</evidence>
<gene>
    <name evidence="10" type="ORF">TCAL_07168</name>
</gene>
<keyword evidence="11" id="KW-1185">Reference proteome</keyword>
<evidence type="ECO:0000259" key="9">
    <source>
        <dbReference type="PROSITE" id="PS50850"/>
    </source>
</evidence>
<dbReference type="GO" id="GO:0005886">
    <property type="term" value="C:plasma membrane"/>
    <property type="evidence" value="ECO:0007669"/>
    <property type="project" value="UniProtKB-SubCell"/>
</dbReference>
<dbReference type="Pfam" id="PF00083">
    <property type="entry name" value="Sugar_tr"/>
    <property type="match status" value="1"/>
</dbReference>
<reference evidence="10 11" key="1">
    <citation type="journal article" date="2018" name="Nat. Ecol. Evol.">
        <title>Genomic signatures of mitonuclear coevolution across populations of Tigriopus californicus.</title>
        <authorList>
            <person name="Barreto F.S."/>
            <person name="Watson E.T."/>
            <person name="Lima T.G."/>
            <person name="Willett C.S."/>
            <person name="Edmands S."/>
            <person name="Li W."/>
            <person name="Burton R.S."/>
        </authorList>
    </citation>
    <scope>NUCLEOTIDE SEQUENCE [LARGE SCALE GENOMIC DNA]</scope>
    <source>
        <strain evidence="10 11">San Diego</strain>
    </source>
</reference>
<keyword evidence="7 8" id="KW-0472">Membrane</keyword>
<dbReference type="OrthoDB" id="6346465at2759"/>
<feature type="transmembrane region" description="Helical" evidence="8">
    <location>
        <begin position="250"/>
        <end position="274"/>
    </location>
</feature>
<dbReference type="PANTHER" id="PTHR48021:SF1">
    <property type="entry name" value="GH07001P-RELATED"/>
    <property type="match status" value="1"/>
</dbReference>
<dbReference type="GO" id="GO:0022857">
    <property type="term" value="F:transmembrane transporter activity"/>
    <property type="evidence" value="ECO:0007669"/>
    <property type="project" value="InterPro"/>
</dbReference>
<dbReference type="PROSITE" id="PS50850">
    <property type="entry name" value="MFS"/>
    <property type="match status" value="1"/>
</dbReference>
<keyword evidence="2" id="KW-0813">Transport</keyword>
<dbReference type="Proteomes" id="UP000318571">
    <property type="component" value="Chromosome 11"/>
</dbReference>
<evidence type="ECO:0000256" key="5">
    <source>
        <dbReference type="ARBA" id="ARBA00022692"/>
    </source>
</evidence>
<dbReference type="OMA" id="INEASWI"/>
<keyword evidence="6 8" id="KW-1133">Transmembrane helix</keyword>
<dbReference type="SUPFAM" id="SSF103473">
    <property type="entry name" value="MFS general substrate transporter"/>
    <property type="match status" value="1"/>
</dbReference>
<name>A0A553PLF7_TIGCA</name>
<feature type="transmembrane region" description="Helical" evidence="8">
    <location>
        <begin position="76"/>
        <end position="96"/>
    </location>
</feature>
<evidence type="ECO:0000256" key="1">
    <source>
        <dbReference type="ARBA" id="ARBA00004651"/>
    </source>
</evidence>
<organism evidence="10 11">
    <name type="scientific">Tigriopus californicus</name>
    <name type="common">Marine copepod</name>
    <dbReference type="NCBI Taxonomy" id="6832"/>
    <lineage>
        <taxon>Eukaryota</taxon>
        <taxon>Metazoa</taxon>
        <taxon>Ecdysozoa</taxon>
        <taxon>Arthropoda</taxon>
        <taxon>Crustacea</taxon>
        <taxon>Multicrustacea</taxon>
        <taxon>Hexanauplia</taxon>
        <taxon>Copepoda</taxon>
        <taxon>Harpacticoida</taxon>
        <taxon>Harpacticidae</taxon>
        <taxon>Tigriopus</taxon>
    </lineage>
</organism>
<keyword evidence="5 8" id="KW-0812">Transmembrane</keyword>
<evidence type="ECO:0000256" key="8">
    <source>
        <dbReference type="SAM" id="Phobius"/>
    </source>
</evidence>
<evidence type="ECO:0000256" key="6">
    <source>
        <dbReference type="ARBA" id="ARBA00022989"/>
    </source>
</evidence>
<dbReference type="PANTHER" id="PTHR48021">
    <property type="match status" value="1"/>
</dbReference>
<dbReference type="Gene3D" id="1.20.1250.20">
    <property type="entry name" value="MFS general substrate transporter like domains"/>
    <property type="match status" value="1"/>
</dbReference>
<feature type="transmembrane region" description="Helical" evidence="8">
    <location>
        <begin position="417"/>
        <end position="440"/>
    </location>
</feature>
<feature type="transmembrane region" description="Helical" evidence="8">
    <location>
        <begin position="355"/>
        <end position="379"/>
    </location>
</feature>
<keyword evidence="3" id="KW-1003">Cell membrane</keyword>
<comment type="caution">
    <text evidence="10">The sequence shown here is derived from an EMBL/GenBank/DDBJ whole genome shotgun (WGS) entry which is preliminary data.</text>
</comment>
<protein>
    <recommendedName>
        <fullName evidence="9">Major facilitator superfamily (MFS) profile domain-containing protein</fullName>
    </recommendedName>
</protein>
<dbReference type="InterPro" id="IPR005828">
    <property type="entry name" value="MFS_sugar_transport-like"/>
</dbReference>
<evidence type="ECO:0000256" key="2">
    <source>
        <dbReference type="ARBA" id="ARBA00022448"/>
    </source>
</evidence>
<keyword evidence="4" id="KW-0762">Sugar transport</keyword>
<feature type="domain" description="Major facilitator superfamily (MFS) profile" evidence="9">
    <location>
        <begin position="5"/>
        <end position="446"/>
    </location>
</feature>
<feature type="transmembrane region" description="Helical" evidence="8">
    <location>
        <begin position="163"/>
        <end position="180"/>
    </location>
</feature>
<dbReference type="EMBL" id="VCGU01000003">
    <property type="protein sequence ID" value="TRY78521.1"/>
    <property type="molecule type" value="Genomic_DNA"/>
</dbReference>
<feature type="transmembrane region" description="Helical" evidence="8">
    <location>
        <begin position="47"/>
        <end position="69"/>
    </location>
</feature>
<feature type="transmembrane region" description="Helical" evidence="8">
    <location>
        <begin position="135"/>
        <end position="157"/>
    </location>
</feature>
<sequence>MRVWTQIFGALAASLTAASTGSAVSFSAILIHQLRDDEDIQLDINEASWIPTIFTLSSMVSCCLGGWFSGRFGRRVCIIIWQSVASICCVVTFFATNKWMIFIARGAIGFATGMSFSSVGIYVSETVHKSLRNAVGCFPATFLAFGMLINFVMGYFFHWRIGALLSTTLPALSVACMMLFPESPYWLVEQGRNDEAQISLLFYREEGFENELQEMLSKHNETRAKSKGQPTNTFWHACQTLRTKAFLQPLSCVGVLYSLSQCAGIPILTTYMPGIFEETGASLDPVLASVVVMSVRLVAAGLASFAIHHIPKKLVFVCSSWCLSLSLVTLMLYNVLQTTEVTSPDMKHLVEHHNWIPVAATVIAMSCHALGIVNVIHILVAEAFPTEIRSICAGTLQAFSNALCVCAVKSYPNFLSYFGFPFAFGIYASVAFFLGLWGLLKIEHNDGLSLTEIEKRLAKDIEKCNKIRK</sequence>
<dbReference type="FunFam" id="1.20.1250.20:FF:000218">
    <property type="entry name" value="facilitated trehalose transporter Tret1"/>
    <property type="match status" value="1"/>
</dbReference>
<feature type="transmembrane region" description="Helical" evidence="8">
    <location>
        <begin position="314"/>
        <end position="335"/>
    </location>
</feature>
<evidence type="ECO:0000313" key="11">
    <source>
        <dbReference type="Proteomes" id="UP000318571"/>
    </source>
</evidence>
<evidence type="ECO:0000313" key="10">
    <source>
        <dbReference type="EMBL" id="TRY78521.1"/>
    </source>
</evidence>
<dbReference type="InterPro" id="IPR020846">
    <property type="entry name" value="MFS_dom"/>
</dbReference>
<comment type="subcellular location">
    <subcellularLocation>
        <location evidence="1">Cell membrane</location>
        <topology evidence="1">Multi-pass membrane protein</topology>
    </subcellularLocation>
</comment>
<dbReference type="AlphaFoldDB" id="A0A553PLF7"/>
<evidence type="ECO:0000256" key="7">
    <source>
        <dbReference type="ARBA" id="ARBA00023136"/>
    </source>
</evidence>
<evidence type="ECO:0000256" key="4">
    <source>
        <dbReference type="ARBA" id="ARBA00022597"/>
    </source>
</evidence>
<dbReference type="InterPro" id="IPR036259">
    <property type="entry name" value="MFS_trans_sf"/>
</dbReference>
<feature type="transmembrane region" description="Helical" evidence="8">
    <location>
        <begin position="286"/>
        <end position="307"/>
    </location>
</feature>
<dbReference type="InterPro" id="IPR050549">
    <property type="entry name" value="MFS_Trehalose_Transporter"/>
</dbReference>